<dbReference type="PANTHER" id="PTHR35580:SF1">
    <property type="entry name" value="PHYTASE-LIKE DOMAIN-CONTAINING PROTEIN"/>
    <property type="match status" value="1"/>
</dbReference>
<feature type="domain" description="PKD" evidence="2">
    <location>
        <begin position="835"/>
        <end position="879"/>
    </location>
</feature>
<feature type="chain" id="PRO_5019850944" evidence="1">
    <location>
        <begin position="24"/>
        <end position="966"/>
    </location>
</feature>
<evidence type="ECO:0000259" key="2">
    <source>
        <dbReference type="PROSITE" id="PS50093"/>
    </source>
</evidence>
<dbReference type="Gene3D" id="2.60.40.10">
    <property type="entry name" value="Immunoglobulins"/>
    <property type="match status" value="5"/>
</dbReference>
<evidence type="ECO:0000313" key="4">
    <source>
        <dbReference type="Proteomes" id="UP000268007"/>
    </source>
</evidence>
<dbReference type="PANTHER" id="PTHR35580">
    <property type="entry name" value="CELL SURFACE GLYCOPROTEIN (S-LAYER PROTEIN)-LIKE PROTEIN"/>
    <property type="match status" value="1"/>
</dbReference>
<feature type="domain" description="PKD" evidence="2">
    <location>
        <begin position="504"/>
        <end position="562"/>
    </location>
</feature>
<name>A0A495IW37_9SPHI</name>
<gene>
    <name evidence="3" type="ORF">BDD43_0845</name>
</gene>
<accession>A0A495IW37</accession>
<dbReference type="InterPro" id="IPR013783">
    <property type="entry name" value="Ig-like_fold"/>
</dbReference>
<reference evidence="3 4" key="1">
    <citation type="submission" date="2018-10" db="EMBL/GenBank/DDBJ databases">
        <title>Genomic Encyclopedia of Archaeal and Bacterial Type Strains, Phase II (KMG-II): from individual species to whole genera.</title>
        <authorList>
            <person name="Goeker M."/>
        </authorList>
    </citation>
    <scope>NUCLEOTIDE SEQUENCE [LARGE SCALE GENOMIC DNA]</scope>
    <source>
        <strain evidence="3 4">DSM 18602</strain>
    </source>
</reference>
<dbReference type="InterPro" id="IPR035986">
    <property type="entry name" value="PKD_dom_sf"/>
</dbReference>
<dbReference type="OrthoDB" id="7794186at2"/>
<feature type="domain" description="PKD" evidence="2">
    <location>
        <begin position="581"/>
        <end position="642"/>
    </location>
</feature>
<dbReference type="CDD" id="cd00146">
    <property type="entry name" value="PKD"/>
    <property type="match status" value="3"/>
</dbReference>
<keyword evidence="1" id="KW-0732">Signal</keyword>
<keyword evidence="4" id="KW-1185">Reference proteome</keyword>
<sequence length="966" mass="100879">MKRLLTSLSLCFTILFLQVSLNAQTYKWVKGGGTSQDLSSAYSDEEMDHMCTDANGNVYGIGIVGNNAIIADTFHRPSGAYGAPNNIFVVSYNCSGQMRWAKLIGSTSTNNENYGITTDNSGHVYIAGSFPHSGPTHTLYIGYDTSFATFPYSTLGVIQLDTLGAFNWIRFVGPSTFASISAFAGQSNPIVMDGSDNVHFICGSVGVGIPLSSSVSSHYGVYDLTYDASGTLLSATQLLQDTTLEVDGAAIDKSTGKLYVHGTRSAPFYLTSSPMSYHPYIAAFDVSRNLIWTDTLSNPLIVDAAAFASIVSDDIGHLYVTCGGNGKLVYKHDTSSNTMSTSPYFFSVMMKLDTAGNLRWKKAYSGTSDINFLNAITLLPNNKIASAGTIAGTIASGGDTITSYSGEGHNCYFTILDTAGYVHTIQQIHGTGFYDDAYAITADKKGSLYIGGAIVNNVWGGSLSPYTSVGGNTDYFIMKYGVDCSCTTLPVANYTQVGAATRVFTYTGTTASIDSVRWEFGDGGTSTALSPTHTYSSPGIFTACVTVYTACGSDTHCSDITIVCAGAPTAAYTTTGTGLTQTFTYTGTGLGTAGTISWTFGDGTPASSATPVSHTFSAAGTYVICLAATNSCGTTTSCNVMVVTCTTPPVSAFTFTGIGASRSFTYSGTTAGLDSVTWTFGDGGTATGLTASHTYVAPGAYTACATVHTNCGTNTHCNTIVITCTTAPVAAFTSSGTGATISFNYSGTTAALDSVRWDFADGGTSTSTTPSHTYATTGTFHVCVTAYTACGHSTICHDVIITCITTVTAAFTDTGNAVHGFAFTGTTAGLDSVVWDYGDGHRDTGMARLHTFAHSGTYHVCVTVYTDCGNNLVCRDIVVAHTTGVETLSLADIKVYPNPATNELSVTGIPGTTAYRILTVTGINLQTGALQTGGNIIPLPNISAGIYLLEMTGPTGEKNTMRFIKG</sequence>
<comment type="caution">
    <text evidence="3">The sequence shown here is derived from an EMBL/GenBank/DDBJ whole genome shotgun (WGS) entry which is preliminary data.</text>
</comment>
<evidence type="ECO:0000313" key="3">
    <source>
        <dbReference type="EMBL" id="RKR80713.1"/>
    </source>
</evidence>
<dbReference type="NCBIfam" id="TIGR04183">
    <property type="entry name" value="Por_Secre_tail"/>
    <property type="match status" value="1"/>
</dbReference>
<dbReference type="InterPro" id="IPR000601">
    <property type="entry name" value="PKD_dom"/>
</dbReference>
<feature type="signal peptide" evidence="1">
    <location>
        <begin position="1"/>
        <end position="23"/>
    </location>
</feature>
<protein>
    <submittedName>
        <fullName evidence="3">Putative secreted protein (Por secretion system target)</fullName>
    </submittedName>
</protein>
<dbReference type="EMBL" id="RBKU01000001">
    <property type="protein sequence ID" value="RKR80713.1"/>
    <property type="molecule type" value="Genomic_DNA"/>
</dbReference>
<dbReference type="SMART" id="SM00089">
    <property type="entry name" value="PKD"/>
    <property type="match status" value="5"/>
</dbReference>
<dbReference type="InterPro" id="IPR022409">
    <property type="entry name" value="PKD/Chitinase_dom"/>
</dbReference>
<feature type="domain" description="PKD" evidence="2">
    <location>
        <begin position="724"/>
        <end position="802"/>
    </location>
</feature>
<dbReference type="Proteomes" id="UP000268007">
    <property type="component" value="Unassembled WGS sequence"/>
</dbReference>
<feature type="domain" description="PKD" evidence="2">
    <location>
        <begin position="675"/>
        <end position="729"/>
    </location>
</feature>
<dbReference type="RefSeq" id="WP_121196542.1">
    <property type="nucleotide sequence ID" value="NZ_RBKU01000001.1"/>
</dbReference>
<evidence type="ECO:0000256" key="1">
    <source>
        <dbReference type="SAM" id="SignalP"/>
    </source>
</evidence>
<dbReference type="InterPro" id="IPR052918">
    <property type="entry name" value="Motility_Chemotaxis_Reg"/>
</dbReference>
<dbReference type="AlphaFoldDB" id="A0A495IW37"/>
<dbReference type="InterPro" id="IPR026444">
    <property type="entry name" value="Secre_tail"/>
</dbReference>
<proteinExistence type="predicted"/>
<organism evidence="3 4">
    <name type="scientific">Mucilaginibacter gracilis</name>
    <dbReference type="NCBI Taxonomy" id="423350"/>
    <lineage>
        <taxon>Bacteria</taxon>
        <taxon>Pseudomonadati</taxon>
        <taxon>Bacteroidota</taxon>
        <taxon>Sphingobacteriia</taxon>
        <taxon>Sphingobacteriales</taxon>
        <taxon>Sphingobacteriaceae</taxon>
        <taxon>Mucilaginibacter</taxon>
    </lineage>
</organism>
<dbReference type="SUPFAM" id="SSF49299">
    <property type="entry name" value="PKD domain"/>
    <property type="match status" value="5"/>
</dbReference>
<dbReference type="PROSITE" id="PS50093">
    <property type="entry name" value="PKD"/>
    <property type="match status" value="5"/>
</dbReference>
<dbReference type="Pfam" id="PF18911">
    <property type="entry name" value="PKD_4"/>
    <property type="match status" value="5"/>
</dbReference>